<evidence type="ECO:0000256" key="12">
    <source>
        <dbReference type="ARBA" id="ARBA00043691"/>
    </source>
</evidence>
<comment type="caution">
    <text evidence="16">The sequence shown here is derived from an EMBL/GenBank/DDBJ whole genome shotgun (WGS) entry which is preliminary data.</text>
</comment>
<gene>
    <name evidence="16" type="ORF">Naga_100198g4</name>
</gene>
<evidence type="ECO:0000256" key="6">
    <source>
        <dbReference type="ARBA" id="ARBA00022729"/>
    </source>
</evidence>
<evidence type="ECO:0000256" key="4">
    <source>
        <dbReference type="ARBA" id="ARBA00013040"/>
    </source>
</evidence>
<dbReference type="EC" id="3.1.3.62" evidence="4"/>
<keyword evidence="17" id="KW-1185">Reference proteome</keyword>
<reference evidence="16 17" key="1">
    <citation type="journal article" date="2014" name="Mol. Plant">
        <title>Chromosome Scale Genome Assembly and Transcriptome Profiling of Nannochloropsis gaditana in Nitrogen Depletion.</title>
        <authorList>
            <person name="Corteggiani Carpinelli E."/>
            <person name="Telatin A."/>
            <person name="Vitulo N."/>
            <person name="Forcato C."/>
            <person name="D'Angelo M."/>
            <person name="Schiavon R."/>
            <person name="Vezzi A."/>
            <person name="Giacometti G.M."/>
            <person name="Morosinotto T."/>
            <person name="Valle G."/>
        </authorList>
    </citation>
    <scope>NUCLEOTIDE SEQUENCE [LARGE SCALE GENOMIC DNA]</scope>
    <source>
        <strain evidence="16 17">B-31</strain>
    </source>
</reference>
<comment type="similarity">
    <text evidence="2">Belongs to the histidine acid phosphatase family. MINPP1 subfamily.</text>
</comment>
<comment type="catalytic activity">
    <reaction evidence="10">
        <text>1D-myo-inositol 1,2,5,6-tetrakisphosphate + H2O = 1D-myo-inositol 1,2,6-trisphosphate + phosphate</text>
        <dbReference type="Rhea" id="RHEA:77119"/>
        <dbReference type="ChEBI" id="CHEBI:15377"/>
        <dbReference type="ChEBI" id="CHEBI:43474"/>
        <dbReference type="ChEBI" id="CHEBI:195535"/>
        <dbReference type="ChEBI" id="CHEBI:195537"/>
        <dbReference type="EC" id="3.1.3.62"/>
    </reaction>
    <physiologicalReaction direction="left-to-right" evidence="10">
        <dbReference type="Rhea" id="RHEA:77120"/>
    </physiologicalReaction>
</comment>
<dbReference type="PANTHER" id="PTHR20963:SF8">
    <property type="entry name" value="MULTIPLE INOSITOL POLYPHOSPHATE PHOSPHATASE 1"/>
    <property type="match status" value="1"/>
</dbReference>
<comment type="catalytic activity">
    <reaction evidence="12">
        <text>1D-myo-inositol hexakisphosphate + H2O = 1D-myo-inositol 1,2,4,5,6-pentakisphosphate + phosphate</text>
        <dbReference type="Rhea" id="RHEA:16989"/>
        <dbReference type="ChEBI" id="CHEBI:15377"/>
        <dbReference type="ChEBI" id="CHEBI:43474"/>
        <dbReference type="ChEBI" id="CHEBI:57798"/>
        <dbReference type="ChEBI" id="CHEBI:58130"/>
        <dbReference type="EC" id="3.1.3.62"/>
    </reaction>
    <physiologicalReaction direction="left-to-right" evidence="12">
        <dbReference type="Rhea" id="RHEA:16990"/>
    </physiologicalReaction>
</comment>
<organism evidence="16 17">
    <name type="scientific">Nannochloropsis gaditana</name>
    <dbReference type="NCBI Taxonomy" id="72520"/>
    <lineage>
        <taxon>Eukaryota</taxon>
        <taxon>Sar</taxon>
        <taxon>Stramenopiles</taxon>
        <taxon>Ochrophyta</taxon>
        <taxon>Eustigmatophyceae</taxon>
        <taxon>Eustigmatales</taxon>
        <taxon>Monodopsidaceae</taxon>
        <taxon>Nannochloropsis</taxon>
    </lineage>
</organism>
<dbReference type="PROSITE" id="PS00616">
    <property type="entry name" value="HIS_ACID_PHOSPHAT_1"/>
    <property type="match status" value="1"/>
</dbReference>
<keyword evidence="15" id="KW-0812">Transmembrane</keyword>
<comment type="subcellular location">
    <subcellularLocation>
        <location evidence="1">Membrane</location>
    </subcellularLocation>
</comment>
<dbReference type="InterPro" id="IPR029033">
    <property type="entry name" value="His_PPase_superfam"/>
</dbReference>
<evidence type="ECO:0000256" key="11">
    <source>
        <dbReference type="ARBA" id="ARBA00043671"/>
    </source>
</evidence>
<evidence type="ECO:0000256" key="10">
    <source>
        <dbReference type="ARBA" id="ARBA00043668"/>
    </source>
</evidence>
<dbReference type="SUPFAM" id="SSF53254">
    <property type="entry name" value="Phosphoglycerate mutase-like"/>
    <property type="match status" value="1"/>
</dbReference>
<dbReference type="EMBL" id="AZIL01001627">
    <property type="protein sequence ID" value="EWM23488.1"/>
    <property type="molecule type" value="Genomic_DNA"/>
</dbReference>
<evidence type="ECO:0000256" key="15">
    <source>
        <dbReference type="SAM" id="Phobius"/>
    </source>
</evidence>
<evidence type="ECO:0000256" key="1">
    <source>
        <dbReference type="ARBA" id="ARBA00004370"/>
    </source>
</evidence>
<dbReference type="EC" id="3.1.3.80" evidence="3"/>
<dbReference type="PANTHER" id="PTHR20963">
    <property type="entry name" value="MULTIPLE INOSITOL POLYPHOSPHATE PHOSPHATASE-RELATED"/>
    <property type="match status" value="1"/>
</dbReference>
<keyword evidence="7" id="KW-0378">Hydrolase</keyword>
<feature type="region of interest" description="Disordered" evidence="14">
    <location>
        <begin position="344"/>
        <end position="365"/>
    </location>
</feature>
<name>W7TJ54_9STRA</name>
<evidence type="ECO:0000256" key="2">
    <source>
        <dbReference type="ARBA" id="ARBA00008422"/>
    </source>
</evidence>
<dbReference type="Gene3D" id="3.40.50.1240">
    <property type="entry name" value="Phosphoglycerate mutase-like"/>
    <property type="match status" value="1"/>
</dbReference>
<dbReference type="GO" id="GO:0003993">
    <property type="term" value="F:acid phosphatase activity"/>
    <property type="evidence" value="ECO:0007669"/>
    <property type="project" value="TreeGrafter"/>
</dbReference>
<dbReference type="AlphaFoldDB" id="W7TJ54"/>
<comment type="catalytic activity">
    <reaction evidence="13">
        <text>(2R)-2,3-bisphosphoglycerate + H2O = (2R)-2-phosphoglycerate + phosphate</text>
        <dbReference type="Rhea" id="RHEA:27381"/>
        <dbReference type="ChEBI" id="CHEBI:15377"/>
        <dbReference type="ChEBI" id="CHEBI:43474"/>
        <dbReference type="ChEBI" id="CHEBI:58248"/>
        <dbReference type="ChEBI" id="CHEBI:58289"/>
        <dbReference type="EC" id="3.1.3.80"/>
    </reaction>
    <physiologicalReaction direction="left-to-right" evidence="13">
        <dbReference type="Rhea" id="RHEA:27382"/>
    </physiologicalReaction>
</comment>
<evidence type="ECO:0000256" key="13">
    <source>
        <dbReference type="ARBA" id="ARBA00043832"/>
    </source>
</evidence>
<protein>
    <recommendedName>
        <fullName evidence="5">Multiple inositol polyphosphate phosphatase 1</fullName>
        <ecNumber evidence="4">3.1.3.62</ecNumber>
        <ecNumber evidence="3">3.1.3.80</ecNumber>
    </recommendedName>
    <alternativeName>
        <fullName evidence="9">2,3-bisphosphoglycerate 3-phosphatase</fullName>
    </alternativeName>
</protein>
<evidence type="ECO:0000256" key="5">
    <source>
        <dbReference type="ARBA" id="ARBA00018097"/>
    </source>
</evidence>
<accession>W7TJ54</accession>
<dbReference type="OrthoDB" id="213846at2759"/>
<dbReference type="Proteomes" id="UP000019335">
    <property type="component" value="Chromosome 16"/>
</dbReference>
<evidence type="ECO:0000313" key="16">
    <source>
        <dbReference type="EMBL" id="EWM23488.1"/>
    </source>
</evidence>
<dbReference type="GO" id="GO:0034417">
    <property type="term" value="F:bisphosphoglycerate 3-phosphatase activity"/>
    <property type="evidence" value="ECO:0007669"/>
    <property type="project" value="UniProtKB-EC"/>
</dbReference>
<dbReference type="InterPro" id="IPR033379">
    <property type="entry name" value="Acid_Pase_AS"/>
</dbReference>
<feature type="transmembrane region" description="Helical" evidence="15">
    <location>
        <begin position="12"/>
        <end position="34"/>
    </location>
</feature>
<evidence type="ECO:0000313" key="17">
    <source>
        <dbReference type="Proteomes" id="UP000019335"/>
    </source>
</evidence>
<keyword evidence="8 15" id="KW-0472">Membrane</keyword>
<keyword evidence="15" id="KW-1133">Transmembrane helix</keyword>
<proteinExistence type="inferred from homology"/>
<evidence type="ECO:0000256" key="7">
    <source>
        <dbReference type="ARBA" id="ARBA00022801"/>
    </source>
</evidence>
<evidence type="ECO:0000256" key="9">
    <source>
        <dbReference type="ARBA" id="ARBA00031642"/>
    </source>
</evidence>
<evidence type="ECO:0000256" key="14">
    <source>
        <dbReference type="SAM" id="MobiDB-lite"/>
    </source>
</evidence>
<keyword evidence="6" id="KW-0732">Signal</keyword>
<sequence length="582" mass="63433">MRRVASLIKAYGLVCFILAVLSTVLVFVLLFSTYQPSRPPGYGRRGGLTGAGTKRPYTLLLDVIEDSWLAHHNGPLNTSSDVLRPSSSGNGTFRLSYVGVLARHGARYPTARKLKLSKAAAKWICDITDGQHSQEGRWKEAQDWCTWMLASLDGVQGGGLNSFGEWEQREFGREIAKTYFPSSSTSSSSPGPCSPASASSLPASTCPTLPPLPTVSVSVTAKARTKQSCRAFWDGVYETVSPSSFDAQQVPPPSSADAPISAGLCDAAEAEAEGLLRPYTTCLRVQRHRKAVVDGLYDPRTIKAARRALLENLDHPSLPHSSVPSDDIVLGVFYACQAAFTLVDPSPSSQEQTPPDQPFPPPSRPDLACSLLSSSSFPLPSPLEALEATEDTENYQTRGFGPASSKEVMAPFLRHLTQRMEKRGGGAEAQRPLMIDLFFAHDSTVLPVVALLDLVRLGPHPHGAARLCPFSSRLTVERWERTSEEDGEAGDEDKEASLERRSQSLIEHKLAAIQDRQGVIKNRQASDRIVLRYNGLLLKTIEGGLAEWKEVYADALLVRHEEVCNVPASQLYPSPNEVEEDL</sequence>
<evidence type="ECO:0000256" key="3">
    <source>
        <dbReference type="ARBA" id="ARBA00012976"/>
    </source>
</evidence>
<comment type="catalytic activity">
    <reaction evidence="11">
        <text>1D-myo-inositol 1,2,4,5,6-pentakisphosphate + H2O = 1D-myo-inositol 1,2,5,6-tetrakisphosphate + phosphate</text>
        <dbReference type="Rhea" id="RHEA:77115"/>
        <dbReference type="ChEBI" id="CHEBI:15377"/>
        <dbReference type="ChEBI" id="CHEBI:43474"/>
        <dbReference type="ChEBI" id="CHEBI:57798"/>
        <dbReference type="ChEBI" id="CHEBI:195535"/>
        <dbReference type="EC" id="3.1.3.62"/>
    </reaction>
    <physiologicalReaction direction="left-to-right" evidence="11">
        <dbReference type="Rhea" id="RHEA:77116"/>
    </physiologicalReaction>
</comment>
<evidence type="ECO:0000256" key="8">
    <source>
        <dbReference type="ARBA" id="ARBA00023136"/>
    </source>
</evidence>
<dbReference type="InterPro" id="IPR000560">
    <property type="entry name" value="His_Pase_clade-2"/>
</dbReference>
<feature type="compositionally biased region" description="Pro residues" evidence="14">
    <location>
        <begin position="355"/>
        <end position="364"/>
    </location>
</feature>
<dbReference type="GO" id="GO:0016020">
    <property type="term" value="C:membrane"/>
    <property type="evidence" value="ECO:0007669"/>
    <property type="project" value="UniProtKB-SubCell"/>
</dbReference>
<dbReference type="Pfam" id="PF00328">
    <property type="entry name" value="His_Phos_2"/>
    <property type="match status" value="1"/>
</dbReference>